<dbReference type="STRING" id="84698.SAMN04488528_102062"/>
<keyword evidence="2" id="KW-1185">Reference proteome</keyword>
<evidence type="ECO:0000313" key="1">
    <source>
        <dbReference type="EMBL" id="SFB24471.1"/>
    </source>
</evidence>
<dbReference type="InterPro" id="IPR050490">
    <property type="entry name" value="Bact_solute-bd_prot1"/>
</dbReference>
<dbReference type="SUPFAM" id="SSF53850">
    <property type="entry name" value="Periplasmic binding protein-like II"/>
    <property type="match status" value="1"/>
</dbReference>
<dbReference type="InterPro" id="IPR006059">
    <property type="entry name" value="SBP"/>
</dbReference>
<dbReference type="EMBL" id="FOKI01000020">
    <property type="protein sequence ID" value="SFB24471.1"/>
    <property type="molecule type" value="Genomic_DNA"/>
</dbReference>
<sequence length="407" mass="47120">MLIPLTFTSCYIDNRKEKRILGGELNILTCNEYRPYIDKAVEIYKAYHKGVKTSVTTTTQEGIYEAVSTNKNYDLITFPSTDMYRYKDYLEDVKPYVGDFINDFDKNKLETLKIEEEMKGFPIDSRAMAMYYRKDLLNNLGISELDINTWDKFIELGKTLKEKMGIKLISVNFKGQDSFYNLLTNQLLEDFADNDDLNLFNNKSLMAFEMIKQLYDLDLINIVNDEDLPIKNALDGDTLCFLGSNAEIYRVENYIENNEFNGSLGVNKIPSFEPGGNRSVVSVLNNVGIVKTSNNKDVIKDFLKVLLIDKDVLVEGINNNMIPVYKPIYFNDTFDKGIQVLDNDKALRKFEYISRYAYVRNISKNYTLIDDFIDKNIIEIISGNNIHTNLKKYEEDILKLISEKEEK</sequence>
<dbReference type="PANTHER" id="PTHR43649:SF12">
    <property type="entry name" value="DIACETYLCHITOBIOSE BINDING PROTEIN DASA"/>
    <property type="match status" value="1"/>
</dbReference>
<proteinExistence type="predicted"/>
<reference evidence="1 2" key="1">
    <citation type="submission" date="2016-10" db="EMBL/GenBank/DDBJ databases">
        <authorList>
            <person name="de Groot N.N."/>
        </authorList>
    </citation>
    <scope>NUCLEOTIDE SEQUENCE [LARGE SCALE GENOMIC DNA]</scope>
    <source>
        <strain evidence="1 2">DSM 12271</strain>
    </source>
</reference>
<dbReference type="AlphaFoldDB" id="A0A1I0ZG18"/>
<dbReference type="PANTHER" id="PTHR43649">
    <property type="entry name" value="ARABINOSE-BINDING PROTEIN-RELATED"/>
    <property type="match status" value="1"/>
</dbReference>
<evidence type="ECO:0000313" key="2">
    <source>
        <dbReference type="Proteomes" id="UP000198619"/>
    </source>
</evidence>
<dbReference type="Pfam" id="PF13416">
    <property type="entry name" value="SBP_bac_8"/>
    <property type="match status" value="1"/>
</dbReference>
<accession>A0A1I0ZG18</accession>
<dbReference type="Gene3D" id="3.40.190.10">
    <property type="entry name" value="Periplasmic binding protein-like II"/>
    <property type="match status" value="1"/>
</dbReference>
<dbReference type="Proteomes" id="UP000198619">
    <property type="component" value="Unassembled WGS sequence"/>
</dbReference>
<gene>
    <name evidence="1" type="ORF">SAMN04488528_102062</name>
</gene>
<name>A0A1I0ZG18_9CLOT</name>
<organism evidence="1 2">
    <name type="scientific">Clostridium frigidicarnis</name>
    <dbReference type="NCBI Taxonomy" id="84698"/>
    <lineage>
        <taxon>Bacteria</taxon>
        <taxon>Bacillati</taxon>
        <taxon>Bacillota</taxon>
        <taxon>Clostridia</taxon>
        <taxon>Eubacteriales</taxon>
        <taxon>Clostridiaceae</taxon>
        <taxon>Clostridium</taxon>
    </lineage>
</organism>
<protein>
    <submittedName>
        <fullName evidence="1">ABC-type glycerol-3-phosphate transport system, substrate-binding protein</fullName>
    </submittedName>
</protein>